<evidence type="ECO:0000313" key="3">
    <source>
        <dbReference type="Proteomes" id="UP000430634"/>
    </source>
</evidence>
<sequence length="162" mass="16653">MSAATSGATGAPGSYGAASYCSAIKALGQAAPAKSAAGPAPSSANEERLQALDKRAQAAQVKAWREVCAVLEEILPGWGNTPGTGVDVAVAAIRELAKQRRIDTFAAQSFAIVRGYRVETTSQPWHASLAACTSLATATGTLSSTTPWPASRPGSWRCSSWS</sequence>
<reference evidence="2 3" key="1">
    <citation type="submission" date="2019-11" db="EMBL/GenBank/DDBJ databases">
        <title>Type strains purchased from KCTC, JCM and DSMZ.</title>
        <authorList>
            <person name="Lu H."/>
        </authorList>
    </citation>
    <scope>NUCLEOTIDE SEQUENCE [LARGE SCALE GENOMIC DNA]</scope>
    <source>
        <strain evidence="2 3">KCTC 52429</strain>
    </source>
</reference>
<accession>A0A6I3SV51</accession>
<gene>
    <name evidence="2" type="ORF">GM672_10080</name>
</gene>
<protein>
    <submittedName>
        <fullName evidence="2">Uncharacterized protein</fullName>
    </submittedName>
</protein>
<name>A0A6I3SV51_9BURK</name>
<dbReference type="RefSeq" id="WP_155470398.1">
    <property type="nucleotide sequence ID" value="NZ_BMKG01000001.1"/>
</dbReference>
<comment type="caution">
    <text evidence="2">The sequence shown here is derived from an EMBL/GenBank/DDBJ whole genome shotgun (WGS) entry which is preliminary data.</text>
</comment>
<feature type="region of interest" description="Disordered" evidence="1">
    <location>
        <begin position="141"/>
        <end position="162"/>
    </location>
</feature>
<evidence type="ECO:0000256" key="1">
    <source>
        <dbReference type="SAM" id="MobiDB-lite"/>
    </source>
</evidence>
<evidence type="ECO:0000313" key="2">
    <source>
        <dbReference type="EMBL" id="MTV53078.1"/>
    </source>
</evidence>
<proteinExistence type="predicted"/>
<dbReference type="AlphaFoldDB" id="A0A6I3SV51"/>
<organism evidence="2 3">
    <name type="scientific">Pseudoduganella buxea</name>
    <dbReference type="NCBI Taxonomy" id="1949069"/>
    <lineage>
        <taxon>Bacteria</taxon>
        <taxon>Pseudomonadati</taxon>
        <taxon>Pseudomonadota</taxon>
        <taxon>Betaproteobacteria</taxon>
        <taxon>Burkholderiales</taxon>
        <taxon>Oxalobacteraceae</taxon>
        <taxon>Telluria group</taxon>
        <taxon>Pseudoduganella</taxon>
    </lineage>
</organism>
<dbReference type="Proteomes" id="UP000430634">
    <property type="component" value="Unassembled WGS sequence"/>
</dbReference>
<dbReference type="EMBL" id="WNKZ01000022">
    <property type="protein sequence ID" value="MTV53078.1"/>
    <property type="molecule type" value="Genomic_DNA"/>
</dbReference>